<proteinExistence type="predicted"/>
<evidence type="ECO:0000313" key="1">
    <source>
        <dbReference type="EMBL" id="QRD01306.1"/>
    </source>
</evidence>
<gene>
    <name evidence="1" type="ORF">JI435_119940</name>
</gene>
<protein>
    <submittedName>
        <fullName evidence="1">Uncharacterized protein</fullName>
    </submittedName>
</protein>
<evidence type="ECO:0000313" key="2">
    <source>
        <dbReference type="Proteomes" id="UP000663193"/>
    </source>
</evidence>
<dbReference type="AlphaFoldDB" id="A0A7U2F9P7"/>
<name>A0A7U2F9P7_PHANO</name>
<dbReference type="RefSeq" id="XP_001802225.1">
    <property type="nucleotide sequence ID" value="XM_001802173.1"/>
</dbReference>
<reference evidence="2" key="1">
    <citation type="journal article" date="2021" name="BMC Genomics">
        <title>Chromosome-level genome assembly and manually-curated proteome of model necrotroph Parastagonospora nodorum Sn15 reveals a genome-wide trove of candidate effector homologs, and redundancy of virulence-related functions within an accessory chromosome.</title>
        <authorList>
            <person name="Bertazzoni S."/>
            <person name="Jones D.A.B."/>
            <person name="Phan H.T."/>
            <person name="Tan K.-C."/>
            <person name="Hane J.K."/>
        </authorList>
    </citation>
    <scope>NUCLEOTIDE SEQUENCE [LARGE SCALE GENOMIC DNA]</scope>
    <source>
        <strain evidence="2">SN15 / ATCC MYA-4574 / FGSC 10173)</strain>
    </source>
</reference>
<dbReference type="KEGG" id="pno:SNOG_11994"/>
<dbReference type="Proteomes" id="UP000663193">
    <property type="component" value="Chromosome 12"/>
</dbReference>
<dbReference type="VEuPathDB" id="FungiDB:JI435_119940"/>
<dbReference type="EMBL" id="CP069034">
    <property type="protein sequence ID" value="QRD01306.1"/>
    <property type="molecule type" value="Genomic_DNA"/>
</dbReference>
<organism evidence="1 2">
    <name type="scientific">Phaeosphaeria nodorum (strain SN15 / ATCC MYA-4574 / FGSC 10173)</name>
    <name type="common">Glume blotch fungus</name>
    <name type="synonym">Parastagonospora nodorum</name>
    <dbReference type="NCBI Taxonomy" id="321614"/>
    <lineage>
        <taxon>Eukaryota</taxon>
        <taxon>Fungi</taxon>
        <taxon>Dikarya</taxon>
        <taxon>Ascomycota</taxon>
        <taxon>Pezizomycotina</taxon>
        <taxon>Dothideomycetes</taxon>
        <taxon>Pleosporomycetidae</taxon>
        <taxon>Pleosporales</taxon>
        <taxon>Pleosporineae</taxon>
        <taxon>Phaeosphaeriaceae</taxon>
        <taxon>Parastagonospora</taxon>
    </lineage>
</organism>
<keyword evidence="2" id="KW-1185">Reference proteome</keyword>
<sequence length="50" mass="5437">MAHATLPFHLDANNHTSAKTPTSFLQNVILEVTELTTLSHLEYSASAQNA</sequence>
<accession>A0A7U2F9P7</accession>